<protein>
    <recommendedName>
        <fullName evidence="1">HTH-like domain-containing protein</fullName>
    </recommendedName>
</protein>
<reference evidence="3" key="1">
    <citation type="submission" date="2017-09" db="EMBL/GenBank/DDBJ databases">
        <title>Depth-based differentiation of microbial function through sediment-hosted aquifers and enrichment of novel symbionts in the deep terrestrial subsurface.</title>
        <authorList>
            <person name="Probst A.J."/>
            <person name="Ladd B."/>
            <person name="Jarett J.K."/>
            <person name="Geller-Mcgrath D.E."/>
            <person name="Sieber C.M.K."/>
            <person name="Emerson J.B."/>
            <person name="Anantharaman K."/>
            <person name="Thomas B.C."/>
            <person name="Malmstrom R."/>
            <person name="Stieglmeier M."/>
            <person name="Klingl A."/>
            <person name="Woyke T."/>
            <person name="Ryan C.M."/>
            <person name="Banfield J.F."/>
        </authorList>
    </citation>
    <scope>NUCLEOTIDE SEQUENCE [LARGE SCALE GENOMIC DNA]</scope>
</reference>
<dbReference type="InterPro" id="IPR025948">
    <property type="entry name" value="HTH-like_dom"/>
</dbReference>
<evidence type="ECO:0000313" key="2">
    <source>
        <dbReference type="EMBL" id="PIR96133.1"/>
    </source>
</evidence>
<gene>
    <name evidence="2" type="ORF">COT92_02655</name>
</gene>
<dbReference type="EMBL" id="PFAK01000045">
    <property type="protein sequence ID" value="PIR96133.1"/>
    <property type="molecule type" value="Genomic_DNA"/>
</dbReference>
<comment type="caution">
    <text evidence="2">The sequence shown here is derived from an EMBL/GenBank/DDBJ whole genome shotgun (WGS) entry which is preliminary data.</text>
</comment>
<feature type="non-terminal residue" evidence="2">
    <location>
        <position position="113"/>
    </location>
</feature>
<evidence type="ECO:0000259" key="1">
    <source>
        <dbReference type="Pfam" id="PF13276"/>
    </source>
</evidence>
<organism evidence="2 3">
    <name type="scientific">Candidatus Doudnabacteria bacterium CG10_big_fil_rev_8_21_14_0_10_42_18</name>
    <dbReference type="NCBI Taxonomy" id="1974552"/>
    <lineage>
        <taxon>Bacteria</taxon>
        <taxon>Candidatus Doudnaibacteriota</taxon>
    </lineage>
</organism>
<name>A0A2H0VAL7_9BACT</name>
<dbReference type="Proteomes" id="UP000230922">
    <property type="component" value="Unassembled WGS sequence"/>
</dbReference>
<feature type="domain" description="HTH-like" evidence="1">
    <location>
        <begin position="72"/>
        <end position="113"/>
    </location>
</feature>
<proteinExistence type="predicted"/>
<accession>A0A2H0VAL7</accession>
<dbReference type="AlphaFoldDB" id="A0A2H0VAL7"/>
<sequence length="113" mass="13330">MLKNQNCLPGGGERFFKESENKKQSLKPHQKYQLISALGWPPALLCRITEVSKSGYYKWLKDSGKQPKDYEDYLLVKEIFEKGKKKLGWRPIQMRLNNGYGLIMNHKKIRRIM</sequence>
<evidence type="ECO:0000313" key="3">
    <source>
        <dbReference type="Proteomes" id="UP000230922"/>
    </source>
</evidence>
<dbReference type="Pfam" id="PF13276">
    <property type="entry name" value="HTH_21"/>
    <property type="match status" value="1"/>
</dbReference>